<dbReference type="Pfam" id="PF07525">
    <property type="entry name" value="SOCS_box"/>
    <property type="match status" value="1"/>
</dbReference>
<dbReference type="PROSITE" id="PS50225">
    <property type="entry name" value="SOCS"/>
    <property type="match status" value="1"/>
</dbReference>
<evidence type="ECO:0000313" key="5">
    <source>
        <dbReference type="Proteomes" id="UP000494040"/>
    </source>
</evidence>
<dbReference type="Gene3D" id="1.10.750.20">
    <property type="entry name" value="SOCS box"/>
    <property type="match status" value="1"/>
</dbReference>
<dbReference type="PANTHER" id="PTHR20966:SF2">
    <property type="entry name" value="ANKYRIN REPEAT AND SOCS BOX PROTEIN 17"/>
    <property type="match status" value="1"/>
</dbReference>
<evidence type="ECO:0000313" key="4">
    <source>
        <dbReference type="EnsemblMetazoa" id="XP_014246560.1"/>
    </source>
</evidence>
<keyword evidence="2" id="KW-0040">ANK repeat</keyword>
<evidence type="ECO:0000256" key="1">
    <source>
        <dbReference type="ARBA" id="ARBA00022786"/>
    </source>
</evidence>
<organism evidence="4 5">
    <name type="scientific">Cimex lectularius</name>
    <name type="common">Bed bug</name>
    <name type="synonym">Acanthia lectularia</name>
    <dbReference type="NCBI Taxonomy" id="79782"/>
    <lineage>
        <taxon>Eukaryota</taxon>
        <taxon>Metazoa</taxon>
        <taxon>Ecdysozoa</taxon>
        <taxon>Arthropoda</taxon>
        <taxon>Hexapoda</taxon>
        <taxon>Insecta</taxon>
        <taxon>Pterygota</taxon>
        <taxon>Neoptera</taxon>
        <taxon>Paraneoptera</taxon>
        <taxon>Hemiptera</taxon>
        <taxon>Heteroptera</taxon>
        <taxon>Panheteroptera</taxon>
        <taxon>Cimicomorpha</taxon>
        <taxon>Cimicidae</taxon>
        <taxon>Cimex</taxon>
    </lineage>
</organism>
<sequence length="319" mass="36431">MDEILDCFFDQVFSEMERDSLLAKYKRRQLVEYLSTVIQGCTRVEGDSNAACRKCVVSALDFHDATKGKNGQICLMGKYHNVLYVAAKLAFDWNLQDSEVVARLLEALYLCERAFDRLMSGAIFGPKASGVISGWKSDFDTIEENVNAVGYFLEHACREKAEYKTKNGRVRLVDVPMETYGRTTPATVAVQVTRPDFLLLLLQHGAQVFIENSPSPLEVLLKRLSDSPDRIPSGLRQCLFVIMRVVTFLPWRGEEEFLEPYFPGLKFIPETRMASPPELKHFCRIAIRTRLHENFQLPIGIWSLPVPESLQHYINIEED</sequence>
<dbReference type="GO" id="GO:0035556">
    <property type="term" value="P:intracellular signal transduction"/>
    <property type="evidence" value="ECO:0007669"/>
    <property type="project" value="InterPro"/>
</dbReference>
<dbReference type="InterPro" id="IPR039147">
    <property type="entry name" value="ASB17"/>
</dbReference>
<dbReference type="CTD" id="43683"/>
<keyword evidence="1" id="KW-0833">Ubl conjugation pathway</keyword>
<keyword evidence="5" id="KW-1185">Reference proteome</keyword>
<accession>A0A8I6RMV4</accession>
<dbReference type="SUPFAM" id="SSF158235">
    <property type="entry name" value="SOCS box-like"/>
    <property type="match status" value="1"/>
</dbReference>
<name>A0A8I6RMV4_CIMLE</name>
<evidence type="ECO:0000256" key="2">
    <source>
        <dbReference type="ARBA" id="ARBA00023043"/>
    </source>
</evidence>
<dbReference type="KEGG" id="clec:106664962"/>
<dbReference type="InterPro" id="IPR001496">
    <property type="entry name" value="SOCS_box"/>
</dbReference>
<dbReference type="GeneID" id="106664962"/>
<dbReference type="OMA" id="THFLSGW"/>
<reference evidence="4" key="1">
    <citation type="submission" date="2022-01" db="UniProtKB">
        <authorList>
            <consortium name="EnsemblMetazoa"/>
        </authorList>
    </citation>
    <scope>IDENTIFICATION</scope>
</reference>
<dbReference type="CDD" id="cd03587">
    <property type="entry name" value="SOCS"/>
    <property type="match status" value="1"/>
</dbReference>
<dbReference type="OrthoDB" id="6410987at2759"/>
<dbReference type="Proteomes" id="UP000494040">
    <property type="component" value="Unassembled WGS sequence"/>
</dbReference>
<dbReference type="AlphaFoldDB" id="A0A8I6RMV4"/>
<feature type="domain" description="SOCS box" evidence="3">
    <location>
        <begin position="269"/>
        <end position="314"/>
    </location>
</feature>
<evidence type="ECO:0000259" key="3">
    <source>
        <dbReference type="PROSITE" id="PS50225"/>
    </source>
</evidence>
<proteinExistence type="predicted"/>
<dbReference type="EnsemblMetazoa" id="XM_014391074.2">
    <property type="protein sequence ID" value="XP_014246560.1"/>
    <property type="gene ID" value="LOC106664962"/>
</dbReference>
<dbReference type="RefSeq" id="XP_014246560.1">
    <property type="nucleotide sequence ID" value="XM_014391074.2"/>
</dbReference>
<dbReference type="InterPro" id="IPR036036">
    <property type="entry name" value="SOCS_box-like_dom_sf"/>
</dbReference>
<protein>
    <recommendedName>
        <fullName evidence="3">SOCS box domain-containing protein</fullName>
    </recommendedName>
</protein>
<dbReference type="PANTHER" id="PTHR20966">
    <property type="entry name" value="ANKYRIN REPEAT AND SOCS BOX PROTEIN 17"/>
    <property type="match status" value="1"/>
</dbReference>
<dbReference type="SMART" id="SM00969">
    <property type="entry name" value="SOCS_box"/>
    <property type="match status" value="1"/>
</dbReference>